<dbReference type="VEuPathDB" id="MicrosporidiaDB:AAJ76_2710002421"/>
<dbReference type="RefSeq" id="XP_024329475.1">
    <property type="nucleotide sequence ID" value="XM_024474900.1"/>
</dbReference>
<evidence type="ECO:0000313" key="2">
    <source>
        <dbReference type="Proteomes" id="UP000034350"/>
    </source>
</evidence>
<dbReference type="Proteomes" id="UP000034350">
    <property type="component" value="Unassembled WGS sequence"/>
</dbReference>
<gene>
    <name evidence="1" type="ORF">AAJ76_2710002421</name>
</gene>
<dbReference type="VEuPathDB" id="MicrosporidiaDB:NCER_102102"/>
<dbReference type="EMBL" id="JPQZ01000270">
    <property type="protein sequence ID" value="KKO73733.1"/>
    <property type="molecule type" value="Genomic_DNA"/>
</dbReference>
<comment type="caution">
    <text evidence="1">The sequence shown here is derived from an EMBL/GenBank/DDBJ whole genome shotgun (WGS) entry which is preliminary data.</text>
</comment>
<evidence type="ECO:0000313" key="1">
    <source>
        <dbReference type="EMBL" id="KKO73733.1"/>
    </source>
</evidence>
<reference evidence="1 2" key="1">
    <citation type="journal article" date="2015" name="Environ. Microbiol.">
        <title>Genome analyses suggest the presence of polyploidy and recent human-driven expansions in eight global populations of the honeybee pathogen Nosema ceranae.</title>
        <authorList>
            <person name="Pelin A."/>
            <person name="Selman M."/>
            <person name="Aris-Brosou S."/>
            <person name="Farinelli L."/>
            <person name="Corradi N."/>
        </authorList>
    </citation>
    <scope>NUCLEOTIDE SEQUENCE [LARGE SCALE GENOMIC DNA]</scope>
    <source>
        <strain evidence="1 2">PA08 1199</strain>
    </source>
</reference>
<dbReference type="VEuPathDB" id="MicrosporidiaDB:NCER_102103"/>
<name>A0A0F9WKU1_9MICR</name>
<dbReference type="AlphaFoldDB" id="A0A0F9WKU1"/>
<dbReference type="VEuPathDB" id="MicrosporidiaDB:G9O61_00g019670"/>
<protein>
    <submittedName>
        <fullName evidence="1">Uncharacterized protein</fullName>
    </submittedName>
</protein>
<dbReference type="GeneID" id="36319829"/>
<sequence length="537" mass="63242">MLSTFLQLFCCAHQKASSDGSQNICQQLCSFVNSRLDCKEYFLLKKSSKSLYVCVEICDEFFSCSYWNIEMQKNEGHRFEVAYAKNTLTTKIGTLMHDSFKSFSVDNVFIYAKKDGLNHLCKEDVQEKLINALRMLSYKESGPKYYFKGYVPDELSLIARTVNKNNEWEKRLKSLKVGGNLDIRLDSDKDFYFVFDIDLSYFNFKLLLKNFVIFATGNKNGRFYKFISNFDFVYSYDIKRLVDRIMSDRHDLLELKKLSCEERREKLLLEGRSFTAKLSNESAFAYFEWINKISKRSSHYIKNIEKIVGRRCEMILVFMFSILRRDTFKILLAHVLSSKPNFKKSLIAEILFQLNVIDKETMDNLLQKKNLPNLQSWKEKIDDEFLAPLFRLTNMLPFHNTLIRYLFVILFAKMISLEKDCKEIKDCLRRFHSDYGRLCVAALSGRRIQTAIPIIDEFETLSEKVSSTLYFTALIICKNYEFSFTDYVYKELSMQCKKIMDFSKNPTRRIKNDEKEHIAALYKKMKLIVATSLYETS</sequence>
<proteinExistence type="predicted"/>
<accession>A0A0F9WKU1</accession>
<keyword evidence="2" id="KW-1185">Reference proteome</keyword>
<organism evidence="1 2">
    <name type="scientific">Vairimorpha ceranae</name>
    <dbReference type="NCBI Taxonomy" id="40302"/>
    <lineage>
        <taxon>Eukaryota</taxon>
        <taxon>Fungi</taxon>
        <taxon>Fungi incertae sedis</taxon>
        <taxon>Microsporidia</taxon>
        <taxon>Nosematidae</taxon>
        <taxon>Vairimorpha</taxon>
    </lineage>
</organism>